<dbReference type="RefSeq" id="WP_143028045.1">
    <property type="nucleotide sequence ID" value="NZ_FNET01000028.1"/>
</dbReference>
<organism evidence="1 2">
    <name type="scientific">Lentzea albidocapillata subsp. violacea</name>
    <dbReference type="NCBI Taxonomy" id="128104"/>
    <lineage>
        <taxon>Bacteria</taxon>
        <taxon>Bacillati</taxon>
        <taxon>Actinomycetota</taxon>
        <taxon>Actinomycetes</taxon>
        <taxon>Pseudonocardiales</taxon>
        <taxon>Pseudonocardiaceae</taxon>
        <taxon>Lentzea</taxon>
    </lineage>
</organism>
<dbReference type="InterPro" id="IPR046904">
    <property type="entry name" value="ABC-3C_MC2"/>
</dbReference>
<dbReference type="EMBL" id="FNET01000028">
    <property type="protein sequence ID" value="SDM87435.1"/>
    <property type="molecule type" value="Genomic_DNA"/>
</dbReference>
<gene>
    <name evidence="1" type="ORF">SAMN04488074_12866</name>
</gene>
<evidence type="ECO:0000313" key="1">
    <source>
        <dbReference type="EMBL" id="SDM87435.1"/>
    </source>
</evidence>
<proteinExistence type="predicted"/>
<dbReference type="Pfam" id="PF20288">
    <property type="entry name" value="MC2"/>
    <property type="match status" value="1"/>
</dbReference>
<sequence>MSGLHSGATTSRGRPPVIVPEDDVIFRLAQLLLLLTTLHDKGIHGATLERLGNYDFLTANPLLMLTDEADPDRTRLLLAGFDGRALSYASPSHRFTSRRERLQHDLALLVAYGLAAPTVDRGVLYAVTPSGRDLAAQFTAAYARAYRASADIVVRRLARASDKRLREDVQKWITISSGSTRPGATDLLDVVDLAPASESAQHHEGDSHDMNGPRS</sequence>
<accession>A0A1G9WTA8</accession>
<name>A0A1G9WTA8_9PSEU</name>
<reference evidence="2" key="1">
    <citation type="submission" date="2016-10" db="EMBL/GenBank/DDBJ databases">
        <authorList>
            <person name="Varghese N."/>
            <person name="Submissions S."/>
        </authorList>
    </citation>
    <scope>NUCLEOTIDE SEQUENCE [LARGE SCALE GENOMIC DNA]</scope>
    <source>
        <strain evidence="2">DSM 44796</strain>
    </source>
</reference>
<dbReference type="AlphaFoldDB" id="A0A1G9WTA8"/>
<protein>
    <submittedName>
        <fullName evidence="1">Uncharacterized protein</fullName>
    </submittedName>
</protein>
<evidence type="ECO:0000313" key="2">
    <source>
        <dbReference type="Proteomes" id="UP000199682"/>
    </source>
</evidence>
<dbReference type="Proteomes" id="UP000199682">
    <property type="component" value="Unassembled WGS sequence"/>
</dbReference>